<feature type="transmembrane region" description="Helical" evidence="1">
    <location>
        <begin position="6"/>
        <end position="32"/>
    </location>
</feature>
<reference evidence="3" key="1">
    <citation type="submission" date="2019-06" db="EMBL/GenBank/DDBJ databases">
        <title>Sulfurimonas gotlandica sp. nov., a chemoautotrophic and psychrotolerant epsilonproteobacterium isolated from a pelagic redoxcline, and an emended description of the genus Sulfurimonas.</title>
        <authorList>
            <person name="Wang S."/>
            <person name="Jiang L."/>
            <person name="Shao Z."/>
        </authorList>
    </citation>
    <scope>NUCLEOTIDE SEQUENCE [LARGE SCALE GENOMIC DNA]</scope>
    <source>
        <strain evidence="3">1-1N</strain>
    </source>
</reference>
<evidence type="ECO:0000313" key="3">
    <source>
        <dbReference type="Proteomes" id="UP000326061"/>
    </source>
</evidence>
<dbReference type="Gene3D" id="3.30.1150.10">
    <property type="match status" value="1"/>
</dbReference>
<dbReference type="AlphaFoldDB" id="A0AAJ4A447"/>
<keyword evidence="1" id="KW-0472">Membrane</keyword>
<keyword evidence="3" id="KW-1185">Reference proteome</keyword>
<dbReference type="KEGG" id="suln:FJR47_06500"/>
<keyword evidence="1" id="KW-0812">Transmembrane</keyword>
<dbReference type="EMBL" id="CP041166">
    <property type="protein sequence ID" value="QFR43576.1"/>
    <property type="molecule type" value="Genomic_DNA"/>
</dbReference>
<dbReference type="Proteomes" id="UP000326061">
    <property type="component" value="Chromosome"/>
</dbReference>
<accession>A0AAJ4A447</accession>
<protein>
    <submittedName>
        <fullName evidence="2">TonB C-terminal domain-containing protein</fullName>
    </submittedName>
</protein>
<sequence length="254" mass="29212">MDKNNFYFYISGFISLLLFIFFSTLFVISIILSKKNDSFAIKKDNYISVSIDMPKIETSSIKKNVESPKEIDKKIVVKDEAPKESTKVEEKKVRNVEDLFSQVWTKDIKKTQEIKKPTNDKRVLDEIQKKIKKSDSNRAESISQKIMSMDTTKRENENSKASTATEVNEYLAKIQALVYQYFKPPENSQGNSVTAVIELSSMGKVIDFRILTYSDNEALNRECDNIKERLLNVLFPENPSGRSSLHKVKLISKE</sequence>
<organism evidence="2 3">
    <name type="scientific">Sulfurimonas xiamenensis</name>
    <dbReference type="NCBI Taxonomy" id="2590021"/>
    <lineage>
        <taxon>Bacteria</taxon>
        <taxon>Pseudomonadati</taxon>
        <taxon>Campylobacterota</taxon>
        <taxon>Epsilonproteobacteria</taxon>
        <taxon>Campylobacterales</taxon>
        <taxon>Sulfurimonadaceae</taxon>
        <taxon>Sulfurimonas</taxon>
    </lineage>
</organism>
<dbReference type="RefSeq" id="WP_152299639.1">
    <property type="nucleotide sequence ID" value="NZ_CP041166.1"/>
</dbReference>
<name>A0AAJ4A447_9BACT</name>
<keyword evidence="1" id="KW-1133">Transmembrane helix</keyword>
<proteinExistence type="predicted"/>
<evidence type="ECO:0000313" key="2">
    <source>
        <dbReference type="EMBL" id="QFR43576.1"/>
    </source>
</evidence>
<evidence type="ECO:0000256" key="1">
    <source>
        <dbReference type="SAM" id="Phobius"/>
    </source>
</evidence>
<dbReference type="Pfam" id="PF13103">
    <property type="entry name" value="TonB_2"/>
    <property type="match status" value="1"/>
</dbReference>
<dbReference type="SUPFAM" id="SSF74653">
    <property type="entry name" value="TolA/TonB C-terminal domain"/>
    <property type="match status" value="1"/>
</dbReference>
<gene>
    <name evidence="2" type="ORF">FJR47_06500</name>
</gene>